<gene>
    <name evidence="6" type="ORF">CLODIP_2_CD05248</name>
</gene>
<dbReference type="GO" id="GO:0008622">
    <property type="term" value="C:epsilon DNA polymerase complex"/>
    <property type="evidence" value="ECO:0007669"/>
    <property type="project" value="TreeGrafter"/>
</dbReference>
<evidence type="ECO:0000256" key="1">
    <source>
        <dbReference type="ARBA" id="ARBA00004123"/>
    </source>
</evidence>
<dbReference type="Proteomes" id="UP000494165">
    <property type="component" value="Unassembled WGS sequence"/>
</dbReference>
<dbReference type="PANTHER" id="PTHR46172">
    <property type="entry name" value="DNA POLYMERASE EPSILON SUBUNIT 3"/>
    <property type="match status" value="1"/>
</dbReference>
<feature type="compositionally biased region" description="Acidic residues" evidence="4">
    <location>
        <begin position="124"/>
        <end position="137"/>
    </location>
</feature>
<keyword evidence="2" id="KW-0539">Nucleus</keyword>
<comment type="subcellular location">
    <subcellularLocation>
        <location evidence="1">Nucleus</location>
    </subcellularLocation>
</comment>
<dbReference type="CDD" id="cd22928">
    <property type="entry name" value="HFD_POLE3_DPB4"/>
    <property type="match status" value="1"/>
</dbReference>
<evidence type="ECO:0000256" key="4">
    <source>
        <dbReference type="SAM" id="MobiDB-lite"/>
    </source>
</evidence>
<dbReference type="GO" id="GO:0031490">
    <property type="term" value="F:chromatin DNA binding"/>
    <property type="evidence" value="ECO:0007669"/>
    <property type="project" value="TreeGrafter"/>
</dbReference>
<name>A0A8S1BSZ1_9INSE</name>
<sequence length="137" mass="15362">MAERPEDLNLPLSVVSRLVKEALPEGVNLSKEARVALARSASVFVLYLTSSANMLASKDKRSTIRGQDVMKALDETDFSHFEDPLRKALNAFQKTVKDKKVASEQRKQQRKSDANKETTTPKEAEEEVIDLAEDEEN</sequence>
<keyword evidence="7" id="KW-1185">Reference proteome</keyword>
<feature type="region of interest" description="Disordered" evidence="4">
    <location>
        <begin position="96"/>
        <end position="137"/>
    </location>
</feature>
<dbReference type="SUPFAM" id="SSF47113">
    <property type="entry name" value="Histone-fold"/>
    <property type="match status" value="1"/>
</dbReference>
<dbReference type="GO" id="GO:0031507">
    <property type="term" value="P:heterochromatin formation"/>
    <property type="evidence" value="ECO:0007669"/>
    <property type="project" value="TreeGrafter"/>
</dbReference>
<evidence type="ECO:0000313" key="6">
    <source>
        <dbReference type="EMBL" id="CAB3359413.1"/>
    </source>
</evidence>
<comment type="caution">
    <text evidence="6">The sequence shown here is derived from an EMBL/GenBank/DDBJ whole genome shotgun (WGS) entry which is preliminary data.</text>
</comment>
<feature type="domain" description="Transcription factor CBF/NF-Y/archaeal histone" evidence="5">
    <location>
        <begin position="9"/>
        <end position="73"/>
    </location>
</feature>
<dbReference type="GO" id="GO:0006974">
    <property type="term" value="P:DNA damage response"/>
    <property type="evidence" value="ECO:0007669"/>
    <property type="project" value="TreeGrafter"/>
</dbReference>
<dbReference type="InterPro" id="IPR051377">
    <property type="entry name" value="DNA_Pol-Epsilon_Subunit"/>
</dbReference>
<proteinExistence type="predicted"/>
<protein>
    <recommendedName>
        <fullName evidence="3">DNA polymerase epsilon subunit 3</fullName>
    </recommendedName>
</protein>
<dbReference type="GO" id="GO:0008623">
    <property type="term" value="C:CHRAC"/>
    <property type="evidence" value="ECO:0007669"/>
    <property type="project" value="TreeGrafter"/>
</dbReference>
<evidence type="ECO:0000256" key="3">
    <source>
        <dbReference type="ARBA" id="ARBA00039793"/>
    </source>
</evidence>
<dbReference type="InterPro" id="IPR009072">
    <property type="entry name" value="Histone-fold"/>
</dbReference>
<dbReference type="EMBL" id="CADEPI010000001">
    <property type="protein sequence ID" value="CAB3359413.1"/>
    <property type="molecule type" value="Genomic_DNA"/>
</dbReference>
<dbReference type="PANTHER" id="PTHR46172:SF1">
    <property type="entry name" value="DNA POLYMERASE EPSILON SUBUNIT 3"/>
    <property type="match status" value="1"/>
</dbReference>
<dbReference type="AlphaFoldDB" id="A0A8S1BSZ1"/>
<organism evidence="6 7">
    <name type="scientific">Cloeon dipterum</name>
    <dbReference type="NCBI Taxonomy" id="197152"/>
    <lineage>
        <taxon>Eukaryota</taxon>
        <taxon>Metazoa</taxon>
        <taxon>Ecdysozoa</taxon>
        <taxon>Arthropoda</taxon>
        <taxon>Hexapoda</taxon>
        <taxon>Insecta</taxon>
        <taxon>Pterygota</taxon>
        <taxon>Palaeoptera</taxon>
        <taxon>Ephemeroptera</taxon>
        <taxon>Pisciforma</taxon>
        <taxon>Baetidae</taxon>
        <taxon>Cloeon</taxon>
    </lineage>
</organism>
<reference evidence="6 7" key="1">
    <citation type="submission" date="2020-04" db="EMBL/GenBank/DDBJ databases">
        <authorList>
            <person name="Alioto T."/>
            <person name="Alioto T."/>
            <person name="Gomez Garrido J."/>
        </authorList>
    </citation>
    <scope>NUCLEOTIDE SEQUENCE [LARGE SCALE GENOMIC DNA]</scope>
</reference>
<dbReference type="OrthoDB" id="1707486at2759"/>
<dbReference type="Pfam" id="PF00808">
    <property type="entry name" value="CBFD_NFYB_HMF"/>
    <property type="match status" value="1"/>
</dbReference>
<evidence type="ECO:0000313" key="7">
    <source>
        <dbReference type="Proteomes" id="UP000494165"/>
    </source>
</evidence>
<accession>A0A8S1BSZ1</accession>
<evidence type="ECO:0000259" key="5">
    <source>
        <dbReference type="Pfam" id="PF00808"/>
    </source>
</evidence>
<dbReference type="GO" id="GO:0046982">
    <property type="term" value="F:protein heterodimerization activity"/>
    <property type="evidence" value="ECO:0007669"/>
    <property type="project" value="InterPro"/>
</dbReference>
<evidence type="ECO:0000256" key="2">
    <source>
        <dbReference type="ARBA" id="ARBA00023242"/>
    </source>
</evidence>
<dbReference type="Gene3D" id="1.10.20.10">
    <property type="entry name" value="Histone, subunit A"/>
    <property type="match status" value="1"/>
</dbReference>
<feature type="compositionally biased region" description="Basic and acidic residues" evidence="4">
    <location>
        <begin position="96"/>
        <end position="123"/>
    </location>
</feature>
<dbReference type="GO" id="GO:0006272">
    <property type="term" value="P:leading strand elongation"/>
    <property type="evidence" value="ECO:0007669"/>
    <property type="project" value="TreeGrafter"/>
</dbReference>
<dbReference type="InterPro" id="IPR003958">
    <property type="entry name" value="CBFA_NFYB_domain"/>
</dbReference>